<proteinExistence type="predicted"/>
<dbReference type="STRING" id="6832.A0A553NX52"/>
<sequence length="305" mass="33014">MWTMRKGLSWAILLVLLDMSLARDAKFFSLFNVIKFKNEGCVGTGGDHGTCTTEDKCTASGGNAIGNCAAGFGICCRSTISNCGSTVENNCTYIQNPGYPSFQSSIQTCTYNFGRISDDLCQIRLDFISTQMGVDDTGLCTDSITVTSPTGVNPPVVCGDLSGQHSKAPEFCTQYFTGISGSFQSYAYASEVLLHDQRYRTCFRREQGYCNTDFSTTTMDSFKLLNGGIADQAKTSECTVAFVSLGLTAPPSAMICGERFDTEDGSILNGLVRARVEPFFLDTFSAEATADEMGYDLTFRQSPCS</sequence>
<accession>A0A553NX52</accession>
<comment type="caution">
    <text evidence="3">The sequence shown here is derived from an EMBL/GenBank/DDBJ whole genome shotgun (WGS) entry which is preliminary data.</text>
</comment>
<dbReference type="InterPro" id="IPR035914">
    <property type="entry name" value="Sperma_CUB_dom_sf"/>
</dbReference>
<evidence type="ECO:0000259" key="2">
    <source>
        <dbReference type="Pfam" id="PF26080"/>
    </source>
</evidence>
<keyword evidence="4" id="KW-1185">Reference proteome</keyword>
<reference evidence="3 4" key="1">
    <citation type="journal article" date="2018" name="Nat. Ecol. Evol.">
        <title>Genomic signatures of mitonuclear coevolution across populations of Tigriopus californicus.</title>
        <authorList>
            <person name="Barreto F.S."/>
            <person name="Watson E.T."/>
            <person name="Lima T.G."/>
            <person name="Willett C.S."/>
            <person name="Edmands S."/>
            <person name="Li W."/>
            <person name="Burton R.S."/>
        </authorList>
    </citation>
    <scope>NUCLEOTIDE SEQUENCE [LARGE SCALE GENOMIC DNA]</scope>
    <source>
        <strain evidence="3 4">San Diego</strain>
    </source>
</reference>
<evidence type="ECO:0000313" key="3">
    <source>
        <dbReference type="EMBL" id="TRY70009.1"/>
    </source>
</evidence>
<dbReference type="SUPFAM" id="SSF49854">
    <property type="entry name" value="Spermadhesin, CUB domain"/>
    <property type="match status" value="1"/>
</dbReference>
<name>A0A553NX52_TIGCA</name>
<protein>
    <recommendedName>
        <fullName evidence="2">CUB domain-containing protein</fullName>
    </recommendedName>
</protein>
<evidence type="ECO:0000256" key="1">
    <source>
        <dbReference type="SAM" id="SignalP"/>
    </source>
</evidence>
<dbReference type="AlphaFoldDB" id="A0A553NX52"/>
<feature type="domain" description="CUB" evidence="2">
    <location>
        <begin position="169"/>
        <end position="301"/>
    </location>
</feature>
<gene>
    <name evidence="3" type="ORF">TCAL_02319</name>
</gene>
<evidence type="ECO:0000313" key="4">
    <source>
        <dbReference type="Proteomes" id="UP000318571"/>
    </source>
</evidence>
<organism evidence="3 4">
    <name type="scientific">Tigriopus californicus</name>
    <name type="common">Marine copepod</name>
    <dbReference type="NCBI Taxonomy" id="6832"/>
    <lineage>
        <taxon>Eukaryota</taxon>
        <taxon>Metazoa</taxon>
        <taxon>Ecdysozoa</taxon>
        <taxon>Arthropoda</taxon>
        <taxon>Crustacea</taxon>
        <taxon>Multicrustacea</taxon>
        <taxon>Hexanauplia</taxon>
        <taxon>Copepoda</taxon>
        <taxon>Harpacticoida</taxon>
        <taxon>Harpacticidae</taxon>
        <taxon>Tigriopus</taxon>
    </lineage>
</organism>
<dbReference type="PANTHER" id="PTHR33236:SF5">
    <property type="entry name" value="CUB DOMAIN-CONTAINING PROTEIN"/>
    <property type="match status" value="1"/>
</dbReference>
<dbReference type="PANTHER" id="PTHR33236">
    <property type="entry name" value="INTRAFLAGELLAR TRANSPORT PROTEIN 122 FAMILY PROTEIN-RELATED"/>
    <property type="match status" value="1"/>
</dbReference>
<dbReference type="EMBL" id="VCGU01000009">
    <property type="protein sequence ID" value="TRY70009.1"/>
    <property type="molecule type" value="Genomic_DNA"/>
</dbReference>
<dbReference type="InterPro" id="IPR058698">
    <property type="entry name" value="CUB_metazoa"/>
</dbReference>
<feature type="signal peptide" evidence="1">
    <location>
        <begin position="1"/>
        <end position="22"/>
    </location>
</feature>
<dbReference type="Pfam" id="PF26080">
    <property type="entry name" value="CUB_animal"/>
    <property type="match status" value="1"/>
</dbReference>
<dbReference type="Proteomes" id="UP000318571">
    <property type="component" value="Chromosome 9"/>
</dbReference>
<keyword evidence="1" id="KW-0732">Signal</keyword>
<feature type="chain" id="PRO_5021721430" description="CUB domain-containing protein" evidence="1">
    <location>
        <begin position="23"/>
        <end position="305"/>
    </location>
</feature>